<evidence type="ECO:0000256" key="1">
    <source>
        <dbReference type="SAM" id="MobiDB-lite"/>
    </source>
</evidence>
<organism evidence="2">
    <name type="scientific">Chaetoceros debilis</name>
    <dbReference type="NCBI Taxonomy" id="122233"/>
    <lineage>
        <taxon>Eukaryota</taxon>
        <taxon>Sar</taxon>
        <taxon>Stramenopiles</taxon>
        <taxon>Ochrophyta</taxon>
        <taxon>Bacillariophyta</taxon>
        <taxon>Coscinodiscophyceae</taxon>
        <taxon>Chaetocerotophycidae</taxon>
        <taxon>Chaetocerotales</taxon>
        <taxon>Chaetocerotaceae</taxon>
        <taxon>Chaetoceros</taxon>
    </lineage>
</organism>
<gene>
    <name evidence="2" type="ORF">CDEB00056_LOCUS23424</name>
</gene>
<proteinExistence type="predicted"/>
<dbReference type="AlphaFoldDB" id="A0A7S3VG63"/>
<feature type="compositionally biased region" description="Basic and acidic residues" evidence="1">
    <location>
        <begin position="127"/>
        <end position="139"/>
    </location>
</feature>
<dbReference type="EMBL" id="HBIO01030578">
    <property type="protein sequence ID" value="CAE0478571.1"/>
    <property type="molecule type" value="Transcribed_RNA"/>
</dbReference>
<feature type="compositionally biased region" description="Low complexity" evidence="1">
    <location>
        <begin position="113"/>
        <end position="124"/>
    </location>
</feature>
<name>A0A7S3VG63_9STRA</name>
<feature type="region of interest" description="Disordered" evidence="1">
    <location>
        <begin position="90"/>
        <end position="141"/>
    </location>
</feature>
<reference evidence="2" key="1">
    <citation type="submission" date="2021-01" db="EMBL/GenBank/DDBJ databases">
        <authorList>
            <person name="Corre E."/>
            <person name="Pelletier E."/>
            <person name="Niang G."/>
            <person name="Scheremetjew M."/>
            <person name="Finn R."/>
            <person name="Kale V."/>
            <person name="Holt S."/>
            <person name="Cochrane G."/>
            <person name="Meng A."/>
            <person name="Brown T."/>
            <person name="Cohen L."/>
        </authorList>
    </citation>
    <scope>NUCLEOTIDE SEQUENCE</scope>
    <source>
        <strain evidence="2">MM31A-1</strain>
    </source>
</reference>
<sequence length="162" mass="17864">MSLQKEKQAQVESDDDDLQDMMDVDFPGGGSSEEDEDEGRASESFAQAPLIDIDTNGWDDDAITRCWGITLSQYDEKVEKDAPIIFEAKPNRKINENNHAINISQQSIDEQDNNGGAKQGNGQATEKSQDNKSETKWKPGDLALPEWARLDAIDSVSHVAAP</sequence>
<evidence type="ECO:0000313" key="2">
    <source>
        <dbReference type="EMBL" id="CAE0478571.1"/>
    </source>
</evidence>
<protein>
    <submittedName>
        <fullName evidence="2">Uncharacterized protein</fullName>
    </submittedName>
</protein>
<accession>A0A7S3VG63</accession>
<feature type="compositionally biased region" description="Acidic residues" evidence="1">
    <location>
        <begin position="12"/>
        <end position="23"/>
    </location>
</feature>
<feature type="compositionally biased region" description="Polar residues" evidence="1">
    <location>
        <begin position="97"/>
        <end position="108"/>
    </location>
</feature>
<feature type="region of interest" description="Disordered" evidence="1">
    <location>
        <begin position="1"/>
        <end position="57"/>
    </location>
</feature>